<reference evidence="1 2" key="2">
    <citation type="journal article" date="2013" name="Genome Announc.">
        <title>Draft Genome Sequence of Methylobacterium mesophilicum Strain SR1.6/6, Isolated from Citrus sinensis.</title>
        <authorList>
            <person name="Marinho Almeida D."/>
            <person name="Dini-Andreote F."/>
            <person name="Camargo Neves A.A."/>
            <person name="Juca Ramos R.T."/>
            <person name="Andreote F.D."/>
            <person name="Carneiro A.R."/>
            <person name="Oliveira de Souza Lima A."/>
            <person name="Caracciolo Gomes de Sa P.H."/>
            <person name="Ribeiro Barbosa M.S."/>
            <person name="Araujo W.L."/>
            <person name="Silva A."/>
        </authorList>
    </citation>
    <scope>NUCLEOTIDE SEQUENCE [LARGE SCALE GENOMIC DNA]</scope>
    <source>
        <strain evidence="1 2">SR1.6/6</strain>
    </source>
</reference>
<name>A0A6B9G2E5_9HYPH</name>
<evidence type="ECO:0000313" key="1">
    <source>
        <dbReference type="EMBL" id="QGY06034.1"/>
    </source>
</evidence>
<evidence type="ECO:0000313" key="2">
    <source>
        <dbReference type="Proteomes" id="UP000012488"/>
    </source>
</evidence>
<dbReference type="Proteomes" id="UP000012488">
    <property type="component" value="Chromosome"/>
</dbReference>
<accession>A0A6B9G2E5</accession>
<gene>
    <name evidence="1" type="ORF">MMSR116_05645</name>
</gene>
<organism evidence="1 2">
    <name type="scientific">Methylobacterium mesophilicum SR1.6/6</name>
    <dbReference type="NCBI Taxonomy" id="908290"/>
    <lineage>
        <taxon>Bacteria</taxon>
        <taxon>Pseudomonadati</taxon>
        <taxon>Pseudomonadota</taxon>
        <taxon>Alphaproteobacteria</taxon>
        <taxon>Hyphomicrobiales</taxon>
        <taxon>Methylobacteriaceae</taxon>
        <taxon>Methylobacterium</taxon>
    </lineage>
</organism>
<dbReference type="OrthoDB" id="8003269at2"/>
<protein>
    <submittedName>
        <fullName evidence="1">Uncharacterized protein</fullName>
    </submittedName>
</protein>
<dbReference type="KEGG" id="mmes:MMSR116_05645"/>
<proteinExistence type="predicted"/>
<dbReference type="AlphaFoldDB" id="A0A6B9G2E5"/>
<sequence length="77" mass="8504">MSVAWWGMAYTVRMLFLNQGEPPPAEQLDGTFDSLRKAWDAGTARVLELQLRSTETAFQVLDDSGQIVDVTAGELNS</sequence>
<dbReference type="EMBL" id="CP043538">
    <property type="protein sequence ID" value="QGY06034.1"/>
    <property type="molecule type" value="Genomic_DNA"/>
</dbReference>
<reference evidence="1 2" key="1">
    <citation type="journal article" date="2012" name="Genet. Mol. Biol.">
        <title>Analysis of 16S rRNA and mxaF genes revealing insights into Methylobacterium niche-specific plant association.</title>
        <authorList>
            <person name="Dourado M.N."/>
            <person name="Andreote F.D."/>
            <person name="Dini-Andreote F."/>
            <person name="Conti R."/>
            <person name="Araujo J.M."/>
            <person name="Araujo W.L."/>
        </authorList>
    </citation>
    <scope>NUCLEOTIDE SEQUENCE [LARGE SCALE GENOMIC DNA]</scope>
    <source>
        <strain evidence="1 2">SR1.6/6</strain>
    </source>
</reference>